<dbReference type="InterPro" id="IPR018446">
    <property type="entry name" value="Corticotropin-releasing_fac_CS"/>
</dbReference>
<dbReference type="GO" id="GO:0016301">
    <property type="term" value="F:kinase activity"/>
    <property type="evidence" value="ECO:0007669"/>
    <property type="project" value="InterPro"/>
</dbReference>
<evidence type="ECO:0000256" key="4">
    <source>
        <dbReference type="ARBA" id="ARBA00022525"/>
    </source>
</evidence>
<dbReference type="GO" id="GO:0005634">
    <property type="term" value="C:nucleus"/>
    <property type="evidence" value="ECO:0007669"/>
    <property type="project" value="UniProtKB-SubCell"/>
</dbReference>
<keyword evidence="4" id="KW-0964">Secreted</keyword>
<keyword evidence="8" id="KW-0539">Nucleus</keyword>
<dbReference type="PROSITE" id="PS00511">
    <property type="entry name" value="CRF"/>
    <property type="match status" value="1"/>
</dbReference>
<gene>
    <name evidence="10" type="ORF">EOD39_4807</name>
</gene>
<evidence type="ECO:0000256" key="7">
    <source>
        <dbReference type="ARBA" id="ARBA00023163"/>
    </source>
</evidence>
<dbReference type="Pfam" id="PF00485">
    <property type="entry name" value="PRK"/>
    <property type="match status" value="1"/>
</dbReference>
<name>A0A444UGQ7_ACIRT</name>
<dbReference type="EMBL" id="SCEB01214594">
    <property type="protein sequence ID" value="RXM34356.1"/>
    <property type="molecule type" value="Genomic_DNA"/>
</dbReference>
<comment type="subcellular location">
    <subcellularLocation>
        <location evidence="1">Nucleus</location>
    </subcellularLocation>
    <subcellularLocation>
        <location evidence="2">Secreted</location>
    </subcellularLocation>
</comment>
<comment type="caution">
    <text evidence="10">The sequence shown here is derived from an EMBL/GenBank/DDBJ whole genome shotgun (WGS) entry which is preliminary data.</text>
</comment>
<dbReference type="GO" id="GO:0000127">
    <property type="term" value="C:transcription factor TFIIIC complex"/>
    <property type="evidence" value="ECO:0007669"/>
    <property type="project" value="TreeGrafter"/>
</dbReference>
<keyword evidence="5" id="KW-0372">Hormone</keyword>
<comment type="similarity">
    <text evidence="3">Belongs to the sauvagine/corticotropin-releasing factor/urotensin I family.</text>
</comment>
<protein>
    <submittedName>
        <fullName evidence="10">General transcription factor 3C polypeptide 2</fullName>
    </submittedName>
</protein>
<evidence type="ECO:0000256" key="6">
    <source>
        <dbReference type="ARBA" id="ARBA00022815"/>
    </source>
</evidence>
<dbReference type="GO" id="GO:0005524">
    <property type="term" value="F:ATP binding"/>
    <property type="evidence" value="ECO:0007669"/>
    <property type="project" value="InterPro"/>
</dbReference>
<evidence type="ECO:0000256" key="5">
    <source>
        <dbReference type="ARBA" id="ARBA00022702"/>
    </source>
</evidence>
<proteinExistence type="inferred from homology"/>
<evidence type="ECO:0000256" key="8">
    <source>
        <dbReference type="ARBA" id="ARBA00023242"/>
    </source>
</evidence>
<dbReference type="Gene3D" id="6.10.250.1920">
    <property type="match status" value="1"/>
</dbReference>
<evidence type="ECO:0000256" key="2">
    <source>
        <dbReference type="ARBA" id="ARBA00004613"/>
    </source>
</evidence>
<dbReference type="PANTHER" id="PTHR15052">
    <property type="entry name" value="RNA POLYMERASE III TRANSCRIPTION INITIATION FACTOR COMPLEX SUBUNIT"/>
    <property type="match status" value="1"/>
</dbReference>
<dbReference type="SMART" id="SM00039">
    <property type="entry name" value="CRF"/>
    <property type="match status" value="1"/>
</dbReference>
<dbReference type="GO" id="GO:0005179">
    <property type="term" value="F:hormone activity"/>
    <property type="evidence" value="ECO:0007669"/>
    <property type="project" value="UniProtKB-KW"/>
</dbReference>
<dbReference type="InterPro" id="IPR006083">
    <property type="entry name" value="PRK/URK"/>
</dbReference>
<dbReference type="InterPro" id="IPR027417">
    <property type="entry name" value="P-loop_NTPase"/>
</dbReference>
<dbReference type="InterPro" id="IPR000187">
    <property type="entry name" value="CRF"/>
</dbReference>
<dbReference type="AlphaFoldDB" id="A0A444UGQ7"/>
<dbReference type="PANTHER" id="PTHR15052:SF2">
    <property type="entry name" value="GENERAL TRANSCRIPTION FACTOR 3C POLYPEPTIDE 2"/>
    <property type="match status" value="1"/>
</dbReference>
<evidence type="ECO:0000256" key="1">
    <source>
        <dbReference type="ARBA" id="ARBA00004123"/>
    </source>
</evidence>
<feature type="domain" description="Corticotropin-releasing factor" evidence="9">
    <location>
        <begin position="562"/>
        <end position="601"/>
    </location>
</feature>
<keyword evidence="6" id="KW-0027">Amidation</keyword>
<dbReference type="Proteomes" id="UP000289886">
    <property type="component" value="Unassembled WGS sequence"/>
</dbReference>
<organism evidence="10 11">
    <name type="scientific">Acipenser ruthenus</name>
    <name type="common">Sterlet sturgeon</name>
    <dbReference type="NCBI Taxonomy" id="7906"/>
    <lineage>
        <taxon>Eukaryota</taxon>
        <taxon>Metazoa</taxon>
        <taxon>Chordata</taxon>
        <taxon>Craniata</taxon>
        <taxon>Vertebrata</taxon>
        <taxon>Euteleostomi</taxon>
        <taxon>Actinopterygii</taxon>
        <taxon>Chondrostei</taxon>
        <taxon>Acipenseriformes</taxon>
        <taxon>Acipenseridae</taxon>
        <taxon>Acipenser</taxon>
    </lineage>
</organism>
<dbReference type="Gene3D" id="3.40.50.300">
    <property type="entry name" value="P-loop containing nucleotide triphosphate hydrolases"/>
    <property type="match status" value="1"/>
</dbReference>
<reference evidence="10 11" key="1">
    <citation type="submission" date="2019-01" db="EMBL/GenBank/DDBJ databases">
        <title>Draft Genome and Complete Hox-Cluster Characterization of the Sterlet Sturgeon (Acipenser ruthenus).</title>
        <authorList>
            <person name="Wei Q."/>
        </authorList>
    </citation>
    <scope>NUCLEOTIDE SEQUENCE [LARGE SCALE GENOMIC DNA]</scope>
    <source>
        <strain evidence="10">WHYD16114868_AA</strain>
        <tissue evidence="10">Blood</tissue>
    </source>
</reference>
<keyword evidence="11" id="KW-1185">Reference proteome</keyword>
<dbReference type="Pfam" id="PF00473">
    <property type="entry name" value="CRF"/>
    <property type="match status" value="1"/>
</dbReference>
<dbReference type="InterPro" id="IPR003620">
    <property type="entry name" value="Urocortin_CRF"/>
</dbReference>
<dbReference type="PRINTS" id="PR01612">
    <property type="entry name" value="CRFFAMILY"/>
</dbReference>
<dbReference type="GO" id="GO:0005576">
    <property type="term" value="C:extracellular region"/>
    <property type="evidence" value="ECO:0007669"/>
    <property type="project" value="UniProtKB-SubCell"/>
</dbReference>
<evidence type="ECO:0000259" key="9">
    <source>
        <dbReference type="SMART" id="SM00039"/>
    </source>
</evidence>
<keyword evidence="7" id="KW-0804">Transcription</keyword>
<accession>A0A444UGQ7</accession>
<evidence type="ECO:0000256" key="3">
    <source>
        <dbReference type="ARBA" id="ARBA00009287"/>
    </source>
</evidence>
<dbReference type="SUPFAM" id="SSF52540">
    <property type="entry name" value="P-loop containing nucleoside triphosphate hydrolases"/>
    <property type="match status" value="1"/>
</dbReference>
<evidence type="ECO:0000313" key="10">
    <source>
        <dbReference type="EMBL" id="RXM34356.1"/>
    </source>
</evidence>
<evidence type="ECO:0000313" key="11">
    <source>
        <dbReference type="Proteomes" id="UP000289886"/>
    </source>
</evidence>
<dbReference type="InterPro" id="IPR052416">
    <property type="entry name" value="GTF3C_component"/>
</dbReference>
<dbReference type="GO" id="GO:0006383">
    <property type="term" value="P:transcription by RNA polymerase III"/>
    <property type="evidence" value="ECO:0007669"/>
    <property type="project" value="TreeGrafter"/>
</dbReference>
<sequence>MAKCKMTKPKFLGMAANGLQNNVMGPVWNCMHMTKEYREKCYSPWVFPEWIPSLKDWKFLSERFQSLSSHYERWDLAFFVGGPVWSMEWCPCPEGSASTQYAAIYCNKGMDDRHKVSGTHTEPALLQIWNIGDLQHFSWPTNKATFAYGVALDYGCIWNMKWCPSGAWELPSSNRKVRFNPNLDAHGWLLSGGQSGIVRAHCLRGLNSPITSKLIRESQAQFNAMYQPQGAIANEAIMKTVTHSMETIVEVLIEPLGFDSGQPLSCFVATAETNLKPLLLDLKVFVDTDSDKRLVRCLKRDITNRGRDITGVIKQYTFVKPVFEQYIEPTMQVADILVPCGTLVGVGDVISQQLVERKGFANHSVKRTVKMMGIGFFFVGPVVGGWYKVLDRLVPGGNKTVALKKMLLDQWNLEWTDDGGKLEQVKEDLEYSTASSMKTTILVLLIASILLVSQIPPGVCRPMGTNTFNRHGYKIQDDHVLVKSGDNAMSYLVGEKLLRYLERNPRFHQNLSQLLPDDVQFVKVLSTKGLAHPANNIQVVDGGEPSREVRLEDFSELSKRAEDPPISIDLTFHLLRNMIEIARIESQKEQAELNRKYLDEVGK</sequence>